<feature type="transmembrane region" description="Helical" evidence="1">
    <location>
        <begin position="136"/>
        <end position="158"/>
    </location>
</feature>
<dbReference type="HOGENOM" id="CLU_1065103_0_0_5"/>
<keyword evidence="1" id="KW-0472">Membrane</keyword>
<proteinExistence type="predicted"/>
<protein>
    <submittedName>
        <fullName evidence="2">Uncharacterized protein</fullName>
    </submittedName>
</protein>
<gene>
    <name evidence="2" type="ORF">HMPREF0731_1777</name>
</gene>
<evidence type="ECO:0000256" key="1">
    <source>
        <dbReference type="SAM" id="Phobius"/>
    </source>
</evidence>
<feature type="transmembrane region" description="Helical" evidence="1">
    <location>
        <begin position="26"/>
        <end position="47"/>
    </location>
</feature>
<reference evidence="2 3" key="1">
    <citation type="submission" date="2010-04" db="EMBL/GenBank/DDBJ databases">
        <authorList>
            <person name="Qin X."/>
            <person name="Bachman B."/>
            <person name="Battles P."/>
            <person name="Bell A."/>
            <person name="Bess C."/>
            <person name="Bickham C."/>
            <person name="Chaboub L."/>
            <person name="Chen D."/>
            <person name="Coyle M."/>
            <person name="Deiros D.R."/>
            <person name="Dinh H."/>
            <person name="Forbes L."/>
            <person name="Fowler G."/>
            <person name="Francisco L."/>
            <person name="Fu Q."/>
            <person name="Gubbala S."/>
            <person name="Hale W."/>
            <person name="Han Y."/>
            <person name="Hemphill L."/>
            <person name="Highlander S.K."/>
            <person name="Hirani K."/>
            <person name="Hogues M."/>
            <person name="Jackson L."/>
            <person name="Jakkamsetti A."/>
            <person name="Javaid M."/>
            <person name="Jiang H."/>
            <person name="Korchina V."/>
            <person name="Kovar C."/>
            <person name="Lara F."/>
            <person name="Lee S."/>
            <person name="Mata R."/>
            <person name="Mathew T."/>
            <person name="Moen C."/>
            <person name="Morales K."/>
            <person name="Munidasa M."/>
            <person name="Nazareth L."/>
            <person name="Ngo R."/>
            <person name="Nguyen L."/>
            <person name="Okwuonu G."/>
            <person name="Ongeri F."/>
            <person name="Patil S."/>
            <person name="Petrosino J."/>
            <person name="Pham C."/>
            <person name="Pham P."/>
            <person name="Pu L.-L."/>
            <person name="Puazo M."/>
            <person name="Raj R."/>
            <person name="Reid J."/>
            <person name="Rouhana J."/>
            <person name="Saada N."/>
            <person name="Shang Y."/>
            <person name="Simmons D."/>
            <person name="Thornton R."/>
            <person name="Warren J."/>
            <person name="Weissenberger G."/>
            <person name="Zhang J."/>
            <person name="Zhang L."/>
            <person name="Zhou C."/>
            <person name="Zhu D."/>
            <person name="Muzny D."/>
            <person name="Worley K."/>
            <person name="Gibbs R."/>
        </authorList>
    </citation>
    <scope>NUCLEOTIDE SEQUENCE [LARGE SCALE GENOMIC DNA]</scope>
    <source>
        <strain evidence="2 3">ATCC 49957</strain>
    </source>
</reference>
<sequence length="261" mass="28590">MTTAPSLPFPERPLTVKPPVTALRSLFGLVLGLAVAIGIGALLALWLGPSLVTDFALRDTAQPAMTGRIEEGRCRSKLFIVNCDVTLSARPDGMTRVENRAHYLFVDVHSGNYNSGVLFDARQPDRLSTELGMTMLWNRVICAGVVLLLGLAAAWAGVRQWFSNAALRRRIHEQFDHKRLRPVPARLLEAGGVKWVVADPAGQTHAWAVPAKSRPFFLDGDHVLAVTPAEPPAGQPPMLFPLDEKLRWVDLTPEERAALQA</sequence>
<keyword evidence="1" id="KW-1133">Transmembrane helix</keyword>
<evidence type="ECO:0000313" key="2">
    <source>
        <dbReference type="EMBL" id="EFH12002.1"/>
    </source>
</evidence>
<keyword evidence="3" id="KW-1185">Reference proteome</keyword>
<dbReference type="EMBL" id="ADVL01000291">
    <property type="protein sequence ID" value="EFH12002.1"/>
    <property type="molecule type" value="Genomic_DNA"/>
</dbReference>
<accession>D5RL16</accession>
<dbReference type="RefSeq" id="WP_007005000.1">
    <property type="nucleotide sequence ID" value="NZ_GG770780.1"/>
</dbReference>
<name>D5RL16_9PROT</name>
<comment type="caution">
    <text evidence="2">The sequence shown here is derived from an EMBL/GenBank/DDBJ whole genome shotgun (WGS) entry which is preliminary data.</text>
</comment>
<dbReference type="OrthoDB" id="8478544at2"/>
<evidence type="ECO:0000313" key="3">
    <source>
        <dbReference type="Proteomes" id="UP000005324"/>
    </source>
</evidence>
<dbReference type="Proteomes" id="UP000005324">
    <property type="component" value="Unassembled WGS sequence"/>
</dbReference>
<dbReference type="AlphaFoldDB" id="D5RL16"/>
<organism evidence="2 3">
    <name type="scientific">Pseudoroseomonas cervicalis ATCC 49957</name>
    <dbReference type="NCBI Taxonomy" id="525371"/>
    <lineage>
        <taxon>Bacteria</taxon>
        <taxon>Pseudomonadati</taxon>
        <taxon>Pseudomonadota</taxon>
        <taxon>Alphaproteobacteria</taxon>
        <taxon>Acetobacterales</taxon>
        <taxon>Roseomonadaceae</taxon>
        <taxon>Roseomonas</taxon>
    </lineage>
</organism>
<keyword evidence="1" id="KW-0812">Transmembrane</keyword>